<keyword evidence="2" id="KW-1185">Reference proteome</keyword>
<dbReference type="Proteomes" id="UP000325811">
    <property type="component" value="Chromosome II"/>
</dbReference>
<sequence length="84" mass="9663">MPGNVYCHRQFSFCRPSSVLAVLLSPVRSAILPRAQDNQKELRWTLAPSRLAQNLAQNIMQRRTVLPSPILPRRSVNWTMPRKP</sequence>
<gene>
    <name evidence="1" type="ORF">PDMSB3_3089</name>
</gene>
<protein>
    <submittedName>
        <fullName evidence="1">Uncharacterized protein</fullName>
    </submittedName>
</protein>
<proteinExistence type="predicted"/>
<organism evidence="1 2">
    <name type="scientific">Paraburkholderia dioscoreae</name>
    <dbReference type="NCBI Taxonomy" id="2604047"/>
    <lineage>
        <taxon>Bacteria</taxon>
        <taxon>Pseudomonadati</taxon>
        <taxon>Pseudomonadota</taxon>
        <taxon>Betaproteobacteria</taxon>
        <taxon>Burkholderiales</taxon>
        <taxon>Burkholderiaceae</taxon>
        <taxon>Paraburkholderia</taxon>
    </lineage>
</organism>
<dbReference type="EMBL" id="LR699554">
    <property type="protein sequence ID" value="VVD34373.1"/>
    <property type="molecule type" value="Genomic_DNA"/>
</dbReference>
<reference evidence="1 2" key="1">
    <citation type="submission" date="2019-08" db="EMBL/GenBank/DDBJ databases">
        <authorList>
            <person name="Herpell B J."/>
        </authorList>
    </citation>
    <scope>NUCLEOTIDE SEQUENCE [LARGE SCALE GENOMIC DNA]</scope>
    <source>
        <strain evidence="2">Msb3</strain>
    </source>
</reference>
<dbReference type="KEGG" id="pdio:PDMSB3_3089.1"/>
<dbReference type="AlphaFoldDB" id="A0A5Q4ZNK2"/>
<accession>A0A5Q4ZNK2</accession>
<name>A0A5Q4ZNK2_9BURK</name>
<evidence type="ECO:0000313" key="1">
    <source>
        <dbReference type="EMBL" id="VVD34373.1"/>
    </source>
</evidence>
<evidence type="ECO:0000313" key="2">
    <source>
        <dbReference type="Proteomes" id="UP000325811"/>
    </source>
</evidence>